<comment type="caution">
    <text evidence="2">The sequence shown here is derived from an EMBL/GenBank/DDBJ whole genome shotgun (WGS) entry which is preliminary data.</text>
</comment>
<keyword evidence="1" id="KW-0175">Coiled coil</keyword>
<evidence type="ECO:0000313" key="2">
    <source>
        <dbReference type="EMBL" id="KAJ4439756.1"/>
    </source>
</evidence>
<name>A0ABQ8T187_PERAM</name>
<accession>A0ABQ8T187</accession>
<feature type="coiled-coil region" evidence="1">
    <location>
        <begin position="192"/>
        <end position="222"/>
    </location>
</feature>
<dbReference type="Proteomes" id="UP001148838">
    <property type="component" value="Unassembled WGS sequence"/>
</dbReference>
<protein>
    <submittedName>
        <fullName evidence="2">Uncharacterized protein</fullName>
    </submittedName>
</protein>
<evidence type="ECO:0000256" key="1">
    <source>
        <dbReference type="SAM" id="Coils"/>
    </source>
</evidence>
<reference evidence="2 3" key="1">
    <citation type="journal article" date="2022" name="Allergy">
        <title>Genome assembly and annotation of Periplaneta americana reveal a comprehensive cockroach allergen profile.</title>
        <authorList>
            <person name="Wang L."/>
            <person name="Xiong Q."/>
            <person name="Saelim N."/>
            <person name="Wang L."/>
            <person name="Nong W."/>
            <person name="Wan A.T."/>
            <person name="Shi M."/>
            <person name="Liu X."/>
            <person name="Cao Q."/>
            <person name="Hui J.H.L."/>
            <person name="Sookrung N."/>
            <person name="Leung T.F."/>
            <person name="Tungtrongchitr A."/>
            <person name="Tsui S.K.W."/>
        </authorList>
    </citation>
    <scope>NUCLEOTIDE SEQUENCE [LARGE SCALE GENOMIC DNA]</scope>
    <source>
        <strain evidence="2">PWHHKU_190912</strain>
    </source>
</reference>
<keyword evidence="3" id="KW-1185">Reference proteome</keyword>
<gene>
    <name evidence="2" type="ORF">ANN_07884</name>
</gene>
<dbReference type="EMBL" id="JAJSOF020000017">
    <property type="protein sequence ID" value="KAJ4439756.1"/>
    <property type="molecule type" value="Genomic_DNA"/>
</dbReference>
<evidence type="ECO:0000313" key="3">
    <source>
        <dbReference type="Proteomes" id="UP001148838"/>
    </source>
</evidence>
<sequence length="300" mass="33763">MFASFDDRGRDDEDDFDQIIFASKSHLKSCPVESENHKKKYAIRKVQDNREGLELNGLHQLLVYADDVNILGENPQTIRENTGILLEASKEIGDNAGEMSPGSSTESYLAFARIGLRKTPKKPQPGNLPRPGFEPGPPGFAARRADRYLNVDYDVEENSGNHVAGGSRISEAPALPEMEGIAANITAALSAIDKVDEGVANLTSIIQELRDEAEEVQKKQEAYYHWPQRLPDLTLCDFFLLEYVKDKVYVPPPLPRDPEEERHRIIPAISSSHRDPNMLDLCKAVRQKLRQEFQSMFGFR</sequence>
<proteinExistence type="predicted"/>
<organism evidence="2 3">
    <name type="scientific">Periplaneta americana</name>
    <name type="common">American cockroach</name>
    <name type="synonym">Blatta americana</name>
    <dbReference type="NCBI Taxonomy" id="6978"/>
    <lineage>
        <taxon>Eukaryota</taxon>
        <taxon>Metazoa</taxon>
        <taxon>Ecdysozoa</taxon>
        <taxon>Arthropoda</taxon>
        <taxon>Hexapoda</taxon>
        <taxon>Insecta</taxon>
        <taxon>Pterygota</taxon>
        <taxon>Neoptera</taxon>
        <taxon>Polyneoptera</taxon>
        <taxon>Dictyoptera</taxon>
        <taxon>Blattodea</taxon>
        <taxon>Blattoidea</taxon>
        <taxon>Blattidae</taxon>
        <taxon>Blattinae</taxon>
        <taxon>Periplaneta</taxon>
    </lineage>
</organism>